<dbReference type="InterPro" id="IPR051915">
    <property type="entry name" value="Cellulose_Degrad_GH3"/>
</dbReference>
<keyword evidence="5" id="KW-1185">Reference proteome</keyword>
<proteinExistence type="inferred from homology"/>
<dbReference type="Pfam" id="PF14310">
    <property type="entry name" value="Fn3-like"/>
    <property type="match status" value="1"/>
</dbReference>
<dbReference type="InterPro" id="IPR026891">
    <property type="entry name" value="Fn3-like"/>
</dbReference>
<protein>
    <submittedName>
        <fullName evidence="4">Beta-glucosidase</fullName>
    </submittedName>
</protein>
<evidence type="ECO:0000313" key="4">
    <source>
        <dbReference type="EMBL" id="PZW28471.1"/>
    </source>
</evidence>
<dbReference type="Pfam" id="PF01915">
    <property type="entry name" value="Glyco_hydro_3_C"/>
    <property type="match status" value="1"/>
</dbReference>
<comment type="similarity">
    <text evidence="1">Belongs to the glycosyl hydrolase 3 family.</text>
</comment>
<dbReference type="PANTHER" id="PTHR30620:SF123">
    <property type="entry name" value="BETA-XYLOSIDASE"/>
    <property type="match status" value="1"/>
</dbReference>
<dbReference type="InterPro" id="IPR001764">
    <property type="entry name" value="Glyco_hydro_3_N"/>
</dbReference>
<dbReference type="GO" id="GO:0009251">
    <property type="term" value="P:glucan catabolic process"/>
    <property type="evidence" value="ECO:0007669"/>
    <property type="project" value="TreeGrafter"/>
</dbReference>
<dbReference type="EMBL" id="QKUF01000010">
    <property type="protein sequence ID" value="PZW28471.1"/>
    <property type="molecule type" value="Genomic_DNA"/>
</dbReference>
<dbReference type="Proteomes" id="UP000248806">
    <property type="component" value="Unassembled WGS sequence"/>
</dbReference>
<dbReference type="SMART" id="SM01217">
    <property type="entry name" value="Fn3_like"/>
    <property type="match status" value="1"/>
</dbReference>
<dbReference type="Gene3D" id="2.60.40.10">
    <property type="entry name" value="Immunoglobulins"/>
    <property type="match status" value="1"/>
</dbReference>
<dbReference type="SUPFAM" id="SSF51445">
    <property type="entry name" value="(Trans)glycosidases"/>
    <property type="match status" value="1"/>
</dbReference>
<dbReference type="FunFam" id="2.60.40.10:FF:000495">
    <property type="entry name" value="Periplasmic beta-glucosidase"/>
    <property type="match status" value="1"/>
</dbReference>
<dbReference type="SUPFAM" id="SSF52279">
    <property type="entry name" value="Beta-D-glucan exohydrolase, C-terminal domain"/>
    <property type="match status" value="1"/>
</dbReference>
<dbReference type="AlphaFoldDB" id="A0A326U768"/>
<dbReference type="InterPro" id="IPR017853">
    <property type="entry name" value="GH"/>
</dbReference>
<sequence>MSATYRDPHAPLEERVENLLSLMTLDEKLAQLGSYWSTAFISTGTFDPDLVRQKIPHGIGQVTRIGAATGLRPRESARLMNALQKSVIEQTRLGIPIIVHEEAAGGFCHRDATVFPQAIALAATWNPERVKQVAEAIRTQMMAVGARHALAPVLDVARDPRWGRVEETYGEDPVLIGAIGTAYVQGLQGDDLAHGVAATGKHFLGYALSEGGRNWAPVHLGPRELREVYADPFATVIRNTGIATIMNSYASVDGLPCAGSPAILNDLLRDELGFTGAAVADYSSIEMLLYHHRVAATLGEAARLALQAGLDMELPLINCYGEPLKAEIEAGRLSLDVIDTAVRRVLRLKFQLGLFEQPYVDEEAASSAFQTPEQRDLARKVVAESTILLQNDGVLPLSPTLKRLAIIGPGADDARLLQGDYHYPTHLELIYASDKEPDAVGLTTPKATGEYAPGPYYTPHVTPLAGLQAALGDRVEIRYAKGCEVLGEDRSGFADAVQIARDADVAVVVVAGKSGLQRPVTVGEANDATNLDLTGVQPELIEALAATGTPLVVVVLSGRIHTLSEVAKRANALLQLFPAGEEGGNGLADILTGRVNPSGRLPVSMPRVVGQVPIYAGTRAGGDRAMFFDDYVDAPTTPLFAFGHGLSYTTFTYSNLNIQAGKTTDPIQVSLEVRNTGERAGDEVVQLYGCDLVASVARPNRILLGFARISLAPNEARTITFTVHPSRLAFYDPAMRFVTEPGAFRFSVGASSADIRLEQTITLEGETVTFKQREIVDTTVAID</sequence>
<dbReference type="InterPro" id="IPR036881">
    <property type="entry name" value="Glyco_hydro_3_C_sf"/>
</dbReference>
<gene>
    <name evidence="4" type="ORF">EI42_03225</name>
</gene>
<reference evidence="4 5" key="1">
    <citation type="submission" date="2018-06" db="EMBL/GenBank/DDBJ databases">
        <title>Genomic Encyclopedia of Archaeal and Bacterial Type Strains, Phase II (KMG-II): from individual species to whole genera.</title>
        <authorList>
            <person name="Goeker M."/>
        </authorList>
    </citation>
    <scope>NUCLEOTIDE SEQUENCE [LARGE SCALE GENOMIC DNA]</scope>
    <source>
        <strain evidence="4 5">ATCC BAA-1881</strain>
    </source>
</reference>
<dbReference type="Pfam" id="PF00933">
    <property type="entry name" value="Glyco_hydro_3"/>
    <property type="match status" value="1"/>
</dbReference>
<evidence type="ECO:0000259" key="3">
    <source>
        <dbReference type="SMART" id="SM01217"/>
    </source>
</evidence>
<dbReference type="GO" id="GO:0008422">
    <property type="term" value="F:beta-glucosidase activity"/>
    <property type="evidence" value="ECO:0007669"/>
    <property type="project" value="UniProtKB-ARBA"/>
</dbReference>
<evidence type="ECO:0000256" key="2">
    <source>
        <dbReference type="ARBA" id="ARBA00022801"/>
    </source>
</evidence>
<dbReference type="InterPro" id="IPR036962">
    <property type="entry name" value="Glyco_hydro_3_N_sf"/>
</dbReference>
<evidence type="ECO:0000313" key="5">
    <source>
        <dbReference type="Proteomes" id="UP000248806"/>
    </source>
</evidence>
<name>A0A326U768_THEHA</name>
<accession>A0A326U768</accession>
<evidence type="ECO:0000256" key="1">
    <source>
        <dbReference type="ARBA" id="ARBA00005336"/>
    </source>
</evidence>
<feature type="domain" description="Fibronectin type III-like" evidence="3">
    <location>
        <begin position="683"/>
        <end position="752"/>
    </location>
</feature>
<dbReference type="Gene3D" id="3.20.20.300">
    <property type="entry name" value="Glycoside hydrolase, family 3, N-terminal domain"/>
    <property type="match status" value="1"/>
</dbReference>
<organism evidence="4 5">
    <name type="scientific">Thermosporothrix hazakensis</name>
    <dbReference type="NCBI Taxonomy" id="644383"/>
    <lineage>
        <taxon>Bacteria</taxon>
        <taxon>Bacillati</taxon>
        <taxon>Chloroflexota</taxon>
        <taxon>Ktedonobacteria</taxon>
        <taxon>Ktedonobacterales</taxon>
        <taxon>Thermosporotrichaceae</taxon>
        <taxon>Thermosporothrix</taxon>
    </lineage>
</organism>
<dbReference type="OrthoDB" id="9805821at2"/>
<dbReference type="RefSeq" id="WP_111323608.1">
    <property type="nucleotide sequence ID" value="NZ_BIFX01000001.1"/>
</dbReference>
<dbReference type="Gene3D" id="3.40.50.1700">
    <property type="entry name" value="Glycoside hydrolase family 3 C-terminal domain"/>
    <property type="match status" value="1"/>
</dbReference>
<keyword evidence="2" id="KW-0378">Hydrolase</keyword>
<dbReference type="InterPro" id="IPR002772">
    <property type="entry name" value="Glyco_hydro_3_C"/>
</dbReference>
<dbReference type="PANTHER" id="PTHR30620">
    <property type="entry name" value="PERIPLASMIC BETA-GLUCOSIDASE-RELATED"/>
    <property type="match status" value="1"/>
</dbReference>
<dbReference type="PRINTS" id="PR00133">
    <property type="entry name" value="GLHYDRLASE3"/>
</dbReference>
<dbReference type="InterPro" id="IPR013783">
    <property type="entry name" value="Ig-like_fold"/>
</dbReference>
<comment type="caution">
    <text evidence="4">The sequence shown here is derived from an EMBL/GenBank/DDBJ whole genome shotgun (WGS) entry which is preliminary data.</text>
</comment>